<dbReference type="InterPro" id="IPR027635">
    <property type="entry name" value="Lantibiotic2_lead_pep_dom"/>
</dbReference>
<evidence type="ECO:0000313" key="2">
    <source>
        <dbReference type="Proteomes" id="UP001201629"/>
    </source>
</evidence>
<reference evidence="1 2" key="1">
    <citation type="submission" date="2022-01" db="EMBL/GenBank/DDBJ databases">
        <authorList>
            <person name="Riesco R."/>
            <person name="Trujillo M.E."/>
        </authorList>
    </citation>
    <scope>NUCLEOTIDE SEQUENCE [LARGE SCALE GENOMIC DNA]</scope>
    <source>
        <strain evidence="1 2">NIE79</strain>
    </source>
</reference>
<comment type="caution">
    <text evidence="1">The sequence shown here is derived from an EMBL/GenBank/DDBJ whole genome shotgun (WGS) entry which is preliminary data.</text>
</comment>
<accession>A0ABS9N268</accession>
<dbReference type="EMBL" id="JAKKFD010000022">
    <property type="protein sequence ID" value="MCG5444047.1"/>
    <property type="molecule type" value="Genomic_DNA"/>
</dbReference>
<name>A0ABS9N268_9ACTN</name>
<protein>
    <submittedName>
        <fullName evidence="1">Mersacidin/lichenicidin family type 2 lantibiotic</fullName>
    </submittedName>
</protein>
<organism evidence="1 2">
    <name type="scientific">Micromonospora trifolii</name>
    <dbReference type="NCBI Taxonomy" id="2911208"/>
    <lineage>
        <taxon>Bacteria</taxon>
        <taxon>Bacillati</taxon>
        <taxon>Actinomycetota</taxon>
        <taxon>Actinomycetes</taxon>
        <taxon>Micromonosporales</taxon>
        <taxon>Micromonosporaceae</taxon>
        <taxon>Micromonospora</taxon>
    </lineage>
</organism>
<dbReference type="NCBIfam" id="TIGR03898">
    <property type="entry name" value="lanti_MRSA_kill"/>
    <property type="match status" value="1"/>
</dbReference>
<dbReference type="Proteomes" id="UP001201629">
    <property type="component" value="Unassembled WGS sequence"/>
</dbReference>
<dbReference type="RefSeq" id="WP_238679204.1">
    <property type="nucleotide sequence ID" value="NZ_JAKKFD010000022.1"/>
</dbReference>
<proteinExistence type="predicted"/>
<keyword evidence="2" id="KW-1185">Reference proteome</keyword>
<sequence>MSGATRAWKDPVFRAALGDDGLAEVPAHPAGSVEFDEMIMGIRGAGSQANLTVGCCASNLPITFRTCLSCYAWTCRTCWTCEC</sequence>
<evidence type="ECO:0000313" key="1">
    <source>
        <dbReference type="EMBL" id="MCG5444047.1"/>
    </source>
</evidence>
<gene>
    <name evidence="1" type="ORF">NIE79_002191</name>
</gene>